<sequence>MAVYRQVSLAFTLGKYRHEILYDVVPMEATHILLGLRQVVKEFGSDIHAKEDFGSYNQRSSMSPKDAFALVPRNHMCCANSMLPKPLESKPLVVCPKQDVQILLGRPKSNLQPLDEHQKKLPCCASKKSSFATLLNTYSPPKKLLNHKGERSKLTNMHPEATKLLCSSTTLKKLYNMTEARKEALCYSMTYQCVQRRYTSPSSLLLWTTLLHVSTSANYGHALFFEKCIANDQLAKKSSQSAKTSPRQSKTCERRLAKMTPKKSKTHGRRSSKTIFREIQDLREVVDQKDPQAIKNL</sequence>
<evidence type="ECO:0000313" key="3">
    <source>
        <dbReference type="Proteomes" id="UP000257109"/>
    </source>
</evidence>
<reference evidence="2" key="1">
    <citation type="submission" date="2018-05" db="EMBL/GenBank/DDBJ databases">
        <title>Draft genome of Mucuna pruriens seed.</title>
        <authorList>
            <person name="Nnadi N.E."/>
            <person name="Vos R."/>
            <person name="Hasami M.H."/>
            <person name="Devisetty U.K."/>
            <person name="Aguiy J.C."/>
        </authorList>
    </citation>
    <scope>NUCLEOTIDE SEQUENCE [LARGE SCALE GENOMIC DNA]</scope>
    <source>
        <strain evidence="2">JCA_2017</strain>
    </source>
</reference>
<keyword evidence="3" id="KW-1185">Reference proteome</keyword>
<gene>
    <name evidence="2" type="ORF">CR513_50123</name>
</gene>
<dbReference type="Proteomes" id="UP000257109">
    <property type="component" value="Unassembled WGS sequence"/>
</dbReference>
<feature type="compositionally biased region" description="Polar residues" evidence="1">
    <location>
        <begin position="236"/>
        <end position="249"/>
    </location>
</feature>
<comment type="caution">
    <text evidence="2">The sequence shown here is derived from an EMBL/GenBank/DDBJ whole genome shotgun (WGS) entry which is preliminary data.</text>
</comment>
<evidence type="ECO:0000313" key="2">
    <source>
        <dbReference type="EMBL" id="RDX70620.1"/>
    </source>
</evidence>
<organism evidence="2 3">
    <name type="scientific">Mucuna pruriens</name>
    <name type="common">Velvet bean</name>
    <name type="synonym">Dolichos pruriens</name>
    <dbReference type="NCBI Taxonomy" id="157652"/>
    <lineage>
        <taxon>Eukaryota</taxon>
        <taxon>Viridiplantae</taxon>
        <taxon>Streptophyta</taxon>
        <taxon>Embryophyta</taxon>
        <taxon>Tracheophyta</taxon>
        <taxon>Spermatophyta</taxon>
        <taxon>Magnoliopsida</taxon>
        <taxon>eudicotyledons</taxon>
        <taxon>Gunneridae</taxon>
        <taxon>Pentapetalae</taxon>
        <taxon>rosids</taxon>
        <taxon>fabids</taxon>
        <taxon>Fabales</taxon>
        <taxon>Fabaceae</taxon>
        <taxon>Papilionoideae</taxon>
        <taxon>50 kb inversion clade</taxon>
        <taxon>NPAAA clade</taxon>
        <taxon>indigoferoid/millettioid clade</taxon>
        <taxon>Phaseoleae</taxon>
        <taxon>Mucuna</taxon>
    </lineage>
</organism>
<feature type="non-terminal residue" evidence="2">
    <location>
        <position position="1"/>
    </location>
</feature>
<proteinExistence type="predicted"/>
<name>A0A371EX39_MUCPR</name>
<accession>A0A371EX39</accession>
<feature type="region of interest" description="Disordered" evidence="1">
    <location>
        <begin position="236"/>
        <end position="273"/>
    </location>
</feature>
<protein>
    <submittedName>
        <fullName evidence="2">Uncharacterized protein</fullName>
    </submittedName>
</protein>
<feature type="compositionally biased region" description="Basic residues" evidence="1">
    <location>
        <begin position="260"/>
        <end position="272"/>
    </location>
</feature>
<dbReference type="AlphaFoldDB" id="A0A371EX39"/>
<dbReference type="EMBL" id="QJKJ01011636">
    <property type="protein sequence ID" value="RDX70620.1"/>
    <property type="molecule type" value="Genomic_DNA"/>
</dbReference>
<evidence type="ECO:0000256" key="1">
    <source>
        <dbReference type="SAM" id="MobiDB-lite"/>
    </source>
</evidence>
<dbReference type="OrthoDB" id="1747743at2759"/>